<protein>
    <submittedName>
        <fullName evidence="1">Uncharacterized protein</fullName>
    </submittedName>
</protein>
<proteinExistence type="predicted"/>
<name>A0A379FPW8_PRORE</name>
<evidence type="ECO:0000313" key="1">
    <source>
        <dbReference type="EMBL" id="SUC30682.1"/>
    </source>
</evidence>
<dbReference type="Proteomes" id="UP000254208">
    <property type="component" value="Unassembled WGS sequence"/>
</dbReference>
<reference evidence="1 2" key="1">
    <citation type="submission" date="2018-06" db="EMBL/GenBank/DDBJ databases">
        <authorList>
            <consortium name="Pathogen Informatics"/>
            <person name="Doyle S."/>
        </authorList>
    </citation>
    <scope>NUCLEOTIDE SEQUENCE [LARGE SCALE GENOMIC DNA]</scope>
    <source>
        <strain evidence="1 2">NCTC11801</strain>
    </source>
</reference>
<dbReference type="EMBL" id="UGTZ01000001">
    <property type="protein sequence ID" value="SUC30682.1"/>
    <property type="molecule type" value="Genomic_DNA"/>
</dbReference>
<sequence>MTFSAAKRNYFLGHSKDKTYVVYSMADNGKVAPNAPVQKGKLKSYLSNIQAFYDSVKNKQYLCDYNLNEKIVELYQIDDKAGIQPIYVDNFNVRDTIQSATLYIANGLIHIYS</sequence>
<organism evidence="1 2">
    <name type="scientific">Providencia rettgeri</name>
    <dbReference type="NCBI Taxonomy" id="587"/>
    <lineage>
        <taxon>Bacteria</taxon>
        <taxon>Pseudomonadati</taxon>
        <taxon>Pseudomonadota</taxon>
        <taxon>Gammaproteobacteria</taxon>
        <taxon>Enterobacterales</taxon>
        <taxon>Morganellaceae</taxon>
        <taxon>Providencia</taxon>
    </lineage>
</organism>
<gene>
    <name evidence="1" type="ORF">NCTC11801_01613</name>
</gene>
<evidence type="ECO:0000313" key="2">
    <source>
        <dbReference type="Proteomes" id="UP000254208"/>
    </source>
</evidence>
<accession>A0A379FPW8</accession>
<dbReference type="RefSeq" id="WP_115166958.1">
    <property type="nucleotide sequence ID" value="NZ_ABFNOU020000005.1"/>
</dbReference>
<dbReference type="AlphaFoldDB" id="A0A379FPW8"/>